<dbReference type="GO" id="GO:0016491">
    <property type="term" value="F:oxidoreductase activity"/>
    <property type="evidence" value="ECO:0007669"/>
    <property type="project" value="UniProtKB-KW"/>
</dbReference>
<sequence length="292" mass="32366">MAQFDPQKDLPDLTGYPVALSLLRKGAKVYLAARNESKAVATIERLERDGLGPGNGKPIWHKLVLDNPKDAKQSAESFLKIEDRLDILVNNAALLPKDYELGPIGVQDIVTVNHISPFIFSSTLLPLLKKTTLLPDSDVRVVNVASDAHTFITDSDETLRPVETYERTLDLRTLKEAEGIYRGWRITNNYFESTSRSCCIGRGLQECREIDVSTQLLGEIFDDSIVPYPEDAAGTVLIAAASPVVRSERETYEAGYLMLIGKIGKISKTASDEDLQRDLWSLTEQILSTEGI</sequence>
<dbReference type="PANTHER" id="PTHR43157">
    <property type="entry name" value="PHOSPHATIDYLINOSITOL-GLYCAN BIOSYNTHESIS CLASS F PROTEIN-RELATED"/>
    <property type="match status" value="1"/>
</dbReference>
<comment type="caution">
    <text evidence="2">The sequence shown here is derived from an EMBL/GenBank/DDBJ whole genome shotgun (WGS) entry which is preliminary data.</text>
</comment>
<evidence type="ECO:0000256" key="1">
    <source>
        <dbReference type="ARBA" id="ARBA00023002"/>
    </source>
</evidence>
<keyword evidence="3" id="KW-1185">Reference proteome</keyword>
<dbReference type="AlphaFoldDB" id="A0A286U9R0"/>
<dbReference type="PANTHER" id="PTHR43157:SF31">
    <property type="entry name" value="PHOSPHATIDYLINOSITOL-GLYCAN BIOSYNTHESIS CLASS F PROTEIN"/>
    <property type="match status" value="1"/>
</dbReference>
<dbReference type="SUPFAM" id="SSF51735">
    <property type="entry name" value="NAD(P)-binding Rossmann-fold domains"/>
    <property type="match status" value="1"/>
</dbReference>
<dbReference type="OrthoDB" id="191139at2759"/>
<dbReference type="Pfam" id="PF00106">
    <property type="entry name" value="adh_short"/>
    <property type="match status" value="1"/>
</dbReference>
<reference evidence="2 3" key="1">
    <citation type="journal article" date="2017" name="Mol. Ecol.">
        <title>Comparative and population genomic landscape of Phellinus noxius: A hypervariable fungus causing root rot in trees.</title>
        <authorList>
            <person name="Chung C.L."/>
            <person name="Lee T.J."/>
            <person name="Akiba M."/>
            <person name="Lee H.H."/>
            <person name="Kuo T.H."/>
            <person name="Liu D."/>
            <person name="Ke H.M."/>
            <person name="Yokoi T."/>
            <person name="Roa M.B."/>
            <person name="Lu M.J."/>
            <person name="Chang Y.Y."/>
            <person name="Ann P.J."/>
            <person name="Tsai J.N."/>
            <person name="Chen C.Y."/>
            <person name="Tzean S.S."/>
            <person name="Ota Y."/>
            <person name="Hattori T."/>
            <person name="Sahashi N."/>
            <person name="Liou R.F."/>
            <person name="Kikuchi T."/>
            <person name="Tsai I.J."/>
        </authorList>
    </citation>
    <scope>NUCLEOTIDE SEQUENCE [LARGE SCALE GENOMIC DNA]</scope>
    <source>
        <strain evidence="2 3">FFPRI411160</strain>
    </source>
</reference>
<gene>
    <name evidence="2" type="ORF">PNOK_0793800</name>
</gene>
<dbReference type="InterPro" id="IPR002347">
    <property type="entry name" value="SDR_fam"/>
</dbReference>
<dbReference type="STRING" id="2282107.A0A286U9R0"/>
<name>A0A286U9R0_9AGAM</name>
<keyword evidence="1" id="KW-0560">Oxidoreductase</keyword>
<evidence type="ECO:0000313" key="3">
    <source>
        <dbReference type="Proteomes" id="UP000217199"/>
    </source>
</evidence>
<proteinExistence type="predicted"/>
<dbReference type="Gene3D" id="3.40.50.720">
    <property type="entry name" value="NAD(P)-binding Rossmann-like Domain"/>
    <property type="match status" value="1"/>
</dbReference>
<dbReference type="InterPro" id="IPR036291">
    <property type="entry name" value="NAD(P)-bd_dom_sf"/>
</dbReference>
<dbReference type="Proteomes" id="UP000217199">
    <property type="component" value="Unassembled WGS sequence"/>
</dbReference>
<protein>
    <submittedName>
        <fullName evidence="2">NAD-binding protein</fullName>
    </submittedName>
</protein>
<accession>A0A286U9R0</accession>
<evidence type="ECO:0000313" key="2">
    <source>
        <dbReference type="EMBL" id="PAV16318.1"/>
    </source>
</evidence>
<organism evidence="2 3">
    <name type="scientific">Pyrrhoderma noxium</name>
    <dbReference type="NCBI Taxonomy" id="2282107"/>
    <lineage>
        <taxon>Eukaryota</taxon>
        <taxon>Fungi</taxon>
        <taxon>Dikarya</taxon>
        <taxon>Basidiomycota</taxon>
        <taxon>Agaricomycotina</taxon>
        <taxon>Agaricomycetes</taxon>
        <taxon>Hymenochaetales</taxon>
        <taxon>Hymenochaetaceae</taxon>
        <taxon>Pyrrhoderma</taxon>
    </lineage>
</organism>
<dbReference type="InParanoid" id="A0A286U9R0"/>
<dbReference type="EMBL" id="NBII01000008">
    <property type="protein sequence ID" value="PAV16318.1"/>
    <property type="molecule type" value="Genomic_DNA"/>
</dbReference>